<dbReference type="AlphaFoldDB" id="A0A8S1TJG9"/>
<evidence type="ECO:0000313" key="1">
    <source>
        <dbReference type="EMBL" id="CAD8153235.1"/>
    </source>
</evidence>
<sequence length="182" mass="21650">MKTQTSKISHRQMFIIRNESAALSRKHHLYQSSPQPPIQFIIHGQSLIPTKFKSQNKPTPKEIKLKQTLKAIKYKLQSLKIEQSQIKKQVIQQSQTFKSHLQQIQSAQELNINTIHQYFNEQNKYPFISLYFIGSSNKIFLDSNNKSNQQIIKFNYYNEIISEYFIQFNSYLFLFIYYSITN</sequence>
<proteinExistence type="predicted"/>
<protein>
    <submittedName>
        <fullName evidence="1">Uncharacterized protein</fullName>
    </submittedName>
</protein>
<evidence type="ECO:0000313" key="2">
    <source>
        <dbReference type="Proteomes" id="UP000689195"/>
    </source>
</evidence>
<dbReference type="Proteomes" id="UP000689195">
    <property type="component" value="Unassembled WGS sequence"/>
</dbReference>
<reference evidence="1" key="1">
    <citation type="submission" date="2021-01" db="EMBL/GenBank/DDBJ databases">
        <authorList>
            <consortium name="Genoscope - CEA"/>
            <person name="William W."/>
        </authorList>
    </citation>
    <scope>NUCLEOTIDE SEQUENCE</scope>
</reference>
<name>A0A8S1TJG9_9CILI</name>
<dbReference type="OrthoDB" id="307275at2759"/>
<organism evidence="1 2">
    <name type="scientific">Paramecium pentaurelia</name>
    <dbReference type="NCBI Taxonomy" id="43138"/>
    <lineage>
        <taxon>Eukaryota</taxon>
        <taxon>Sar</taxon>
        <taxon>Alveolata</taxon>
        <taxon>Ciliophora</taxon>
        <taxon>Intramacronucleata</taxon>
        <taxon>Oligohymenophorea</taxon>
        <taxon>Peniculida</taxon>
        <taxon>Parameciidae</taxon>
        <taxon>Paramecium</taxon>
    </lineage>
</organism>
<comment type="caution">
    <text evidence="1">The sequence shown here is derived from an EMBL/GenBank/DDBJ whole genome shotgun (WGS) entry which is preliminary data.</text>
</comment>
<gene>
    <name evidence="1" type="ORF">PPENT_87.1.T0240100</name>
</gene>
<dbReference type="EMBL" id="CAJJDO010000024">
    <property type="protein sequence ID" value="CAD8153235.1"/>
    <property type="molecule type" value="Genomic_DNA"/>
</dbReference>
<keyword evidence="2" id="KW-1185">Reference proteome</keyword>
<accession>A0A8S1TJG9</accession>